<dbReference type="InterPro" id="IPR009339">
    <property type="entry name" value="DUF998"/>
</dbReference>
<accession>A0A917SS35</accession>
<evidence type="ECO:0000313" key="4">
    <source>
        <dbReference type="Proteomes" id="UP000655208"/>
    </source>
</evidence>
<feature type="region of interest" description="Disordered" evidence="1">
    <location>
        <begin position="195"/>
        <end position="219"/>
    </location>
</feature>
<dbReference type="RefSeq" id="WP_188940545.1">
    <property type="nucleotide sequence ID" value="NZ_BMNA01000002.1"/>
</dbReference>
<evidence type="ECO:0000256" key="1">
    <source>
        <dbReference type="SAM" id="MobiDB-lite"/>
    </source>
</evidence>
<dbReference type="Pfam" id="PF06197">
    <property type="entry name" value="DUF998"/>
    <property type="match status" value="1"/>
</dbReference>
<feature type="transmembrane region" description="Helical" evidence="2">
    <location>
        <begin position="43"/>
        <end position="64"/>
    </location>
</feature>
<proteinExistence type="predicted"/>
<feature type="transmembrane region" description="Helical" evidence="2">
    <location>
        <begin position="169"/>
        <end position="190"/>
    </location>
</feature>
<keyword evidence="2" id="KW-0472">Membrane</keyword>
<keyword evidence="2" id="KW-0812">Transmembrane</keyword>
<reference evidence="3" key="1">
    <citation type="journal article" date="2014" name="Int. J. Syst. Evol. Microbiol.">
        <title>Complete genome sequence of Corynebacterium casei LMG S-19264T (=DSM 44701T), isolated from a smear-ripened cheese.</title>
        <authorList>
            <consortium name="US DOE Joint Genome Institute (JGI-PGF)"/>
            <person name="Walter F."/>
            <person name="Albersmeier A."/>
            <person name="Kalinowski J."/>
            <person name="Ruckert C."/>
        </authorList>
    </citation>
    <scope>NUCLEOTIDE SEQUENCE</scope>
    <source>
        <strain evidence="3">CGMCC 4.7308</strain>
    </source>
</reference>
<gene>
    <name evidence="3" type="ORF">GCM10011594_11700</name>
</gene>
<dbReference type="EMBL" id="BMNA01000002">
    <property type="protein sequence ID" value="GGL93507.1"/>
    <property type="molecule type" value="Genomic_DNA"/>
</dbReference>
<sequence>MTVARRWCLGAAAASWVLCIVMQLVAGDVLPPEVSVSQYGVGPHGWLFTLWVLSILVTAALVTLRAVRRPRSAAVLVAAGSVGALVMGFVRTDAGGLQQSLNAKVHMAGAVVALALLPLGFWVLLEQCGRRQRRVGRALTAATAVSLVLLVVSALGVDTAGIGAQRSWALWQSVGAVLEMVLMAYGAAVVPLRDGRARRGGTGPGGAGTTPAGDPAGGPAGIRHGIRQGIGQGIRQGIGQGRRTPATGAGGGRGGAGRPG</sequence>
<feature type="transmembrane region" description="Helical" evidence="2">
    <location>
        <begin position="105"/>
        <end position="125"/>
    </location>
</feature>
<feature type="transmembrane region" description="Helical" evidence="2">
    <location>
        <begin position="137"/>
        <end position="157"/>
    </location>
</feature>
<evidence type="ECO:0000256" key="2">
    <source>
        <dbReference type="SAM" id="Phobius"/>
    </source>
</evidence>
<dbReference type="AlphaFoldDB" id="A0A917SS35"/>
<name>A0A917SS35_9ACTN</name>
<organism evidence="3 4">
    <name type="scientific">Nakamurella endophytica</name>
    <dbReference type="NCBI Taxonomy" id="1748367"/>
    <lineage>
        <taxon>Bacteria</taxon>
        <taxon>Bacillati</taxon>
        <taxon>Actinomycetota</taxon>
        <taxon>Actinomycetes</taxon>
        <taxon>Nakamurellales</taxon>
        <taxon>Nakamurellaceae</taxon>
        <taxon>Nakamurella</taxon>
    </lineage>
</organism>
<evidence type="ECO:0008006" key="5">
    <source>
        <dbReference type="Google" id="ProtNLM"/>
    </source>
</evidence>
<feature type="region of interest" description="Disordered" evidence="1">
    <location>
        <begin position="233"/>
        <end position="260"/>
    </location>
</feature>
<evidence type="ECO:0000313" key="3">
    <source>
        <dbReference type="EMBL" id="GGL93507.1"/>
    </source>
</evidence>
<keyword evidence="2" id="KW-1133">Transmembrane helix</keyword>
<reference evidence="3" key="2">
    <citation type="submission" date="2020-09" db="EMBL/GenBank/DDBJ databases">
        <authorList>
            <person name="Sun Q."/>
            <person name="Zhou Y."/>
        </authorList>
    </citation>
    <scope>NUCLEOTIDE SEQUENCE</scope>
    <source>
        <strain evidence="3">CGMCC 4.7308</strain>
    </source>
</reference>
<comment type="caution">
    <text evidence="3">The sequence shown here is derived from an EMBL/GenBank/DDBJ whole genome shotgun (WGS) entry which is preliminary data.</text>
</comment>
<keyword evidence="4" id="KW-1185">Reference proteome</keyword>
<dbReference type="Proteomes" id="UP000655208">
    <property type="component" value="Unassembled WGS sequence"/>
</dbReference>
<feature type="compositionally biased region" description="Gly residues" evidence="1">
    <location>
        <begin position="248"/>
        <end position="260"/>
    </location>
</feature>
<protein>
    <recommendedName>
        <fullName evidence="5">DUF998 domain-containing protein</fullName>
    </recommendedName>
</protein>
<feature type="transmembrane region" description="Helical" evidence="2">
    <location>
        <begin position="73"/>
        <end position="90"/>
    </location>
</feature>